<dbReference type="RefSeq" id="WP_204129879.1">
    <property type="nucleotide sequence ID" value="NZ_JAFDVD010000004.1"/>
</dbReference>
<protein>
    <submittedName>
        <fullName evidence="2">Copper transporter</fullName>
    </submittedName>
</protein>
<dbReference type="InterPro" id="IPR021522">
    <property type="entry name" value="MctB"/>
</dbReference>
<dbReference type="Pfam" id="PF11382">
    <property type="entry name" value="MctB"/>
    <property type="match status" value="1"/>
</dbReference>
<keyword evidence="3" id="KW-1185">Reference proteome</keyword>
<evidence type="ECO:0000313" key="3">
    <source>
        <dbReference type="Proteomes" id="UP001430172"/>
    </source>
</evidence>
<keyword evidence="1" id="KW-0175">Coiled coil</keyword>
<dbReference type="EMBL" id="JAFDVD010000004">
    <property type="protein sequence ID" value="MBM6399394.1"/>
    <property type="molecule type" value="Genomic_DNA"/>
</dbReference>
<dbReference type="Proteomes" id="UP001430172">
    <property type="component" value="Unassembled WGS sequence"/>
</dbReference>
<feature type="coiled-coil region" evidence="1">
    <location>
        <begin position="34"/>
        <end position="61"/>
    </location>
</feature>
<reference evidence="2" key="1">
    <citation type="submission" date="2021-02" db="EMBL/GenBank/DDBJ databases">
        <title>Phycicoccus sp. MQZ13P-5T, whole genome shotgun sequence.</title>
        <authorList>
            <person name="Tuo L."/>
        </authorList>
    </citation>
    <scope>NUCLEOTIDE SEQUENCE</scope>
    <source>
        <strain evidence="2">MQZ13P-5</strain>
    </source>
</reference>
<comment type="caution">
    <text evidence="2">The sequence shown here is derived from an EMBL/GenBank/DDBJ whole genome shotgun (WGS) entry which is preliminary data.</text>
</comment>
<proteinExistence type="predicted"/>
<evidence type="ECO:0000256" key="1">
    <source>
        <dbReference type="SAM" id="Coils"/>
    </source>
</evidence>
<name>A0ABS2CHP0_9MICO</name>
<evidence type="ECO:0000313" key="2">
    <source>
        <dbReference type="EMBL" id="MBM6399394.1"/>
    </source>
</evidence>
<gene>
    <name evidence="2" type="ORF">JQN70_03255</name>
</gene>
<accession>A0ABS2CHP0</accession>
<organism evidence="2 3">
    <name type="scientific">Phycicoccus sonneratiae</name>
    <dbReference type="NCBI Taxonomy" id="2807628"/>
    <lineage>
        <taxon>Bacteria</taxon>
        <taxon>Bacillati</taxon>
        <taxon>Actinomycetota</taxon>
        <taxon>Actinomycetes</taxon>
        <taxon>Micrococcales</taxon>
        <taxon>Intrasporangiaceae</taxon>
        <taxon>Phycicoccus</taxon>
    </lineage>
</organism>
<sequence>MIDFRYHIVSIVSIFLALAVGIVLGAGPLQGEIGSTLTNELAGLRKDKAQLNDQLDTARKGAEARDAYLTATSGRVLDGALQDRSVALVVLPGADASVSESLVETLGTAGARLASTTSVAQEWVSTDETTAGARDRAVADVAKQTGADTSAGSAQAQDVLLATLLTRTAPAGDAGPDDTTARTGLEALADAGLISLDAPDFTRADLVVVVGGAVTEGDQAARTQEAGRWVALTVALDTRSRGAVVASDLTTQTTGTPVLTTLRDTSSAVSEVSGVDDAAGPMGLASVVFALVEQSGGKTGQYGLGAGTDAAFAPVPQS</sequence>